<accession>A0ACB8BXS7</accession>
<keyword evidence="2" id="KW-1185">Reference proteome</keyword>
<name>A0ACB8BXS7_9AGAM</name>
<protein>
    <submittedName>
        <fullName evidence="1">Uncharacterized protein</fullName>
    </submittedName>
</protein>
<evidence type="ECO:0000313" key="2">
    <source>
        <dbReference type="Proteomes" id="UP000790709"/>
    </source>
</evidence>
<gene>
    <name evidence="1" type="ORF">BV22DRAFT_93819</name>
</gene>
<reference evidence="1" key="1">
    <citation type="journal article" date="2021" name="New Phytol.">
        <title>Evolutionary innovations through gain and loss of genes in the ectomycorrhizal Boletales.</title>
        <authorList>
            <person name="Wu G."/>
            <person name="Miyauchi S."/>
            <person name="Morin E."/>
            <person name="Kuo A."/>
            <person name="Drula E."/>
            <person name="Varga T."/>
            <person name="Kohler A."/>
            <person name="Feng B."/>
            <person name="Cao Y."/>
            <person name="Lipzen A."/>
            <person name="Daum C."/>
            <person name="Hundley H."/>
            <person name="Pangilinan J."/>
            <person name="Johnson J."/>
            <person name="Barry K."/>
            <person name="LaButti K."/>
            <person name="Ng V."/>
            <person name="Ahrendt S."/>
            <person name="Min B."/>
            <person name="Choi I.G."/>
            <person name="Park H."/>
            <person name="Plett J.M."/>
            <person name="Magnuson J."/>
            <person name="Spatafora J.W."/>
            <person name="Nagy L.G."/>
            <person name="Henrissat B."/>
            <person name="Grigoriev I.V."/>
            <person name="Yang Z.L."/>
            <person name="Xu J."/>
            <person name="Martin F.M."/>
        </authorList>
    </citation>
    <scope>NUCLEOTIDE SEQUENCE</scope>
    <source>
        <strain evidence="1">KUC20120723A-06</strain>
    </source>
</reference>
<sequence length="465" mass="51182">MRLEDWDVFLRYSRRVRSLHHHYEPSTYHPIGVALDVFQVLSIPPTSLLVPNLQHLHWHDYRVPIAFVRLLTGPKLASLTLRTNTGHALYIIPALSVSCPLLRHIDLGCLFYSAAYARVLDDALPKWTQLESLACGEITPDAYCHLAQLPSLKSLSFRTPSGLTATGSPQGSSAYAFATLESLEIYSNTFSPSALFFPSTSSPLRRFSIKLVADNSQPNPIAISQIFNSLASRCTPDTHLRILLDLSRIDLPTSRVESALTLDNFSPLLSCRNLRAFSIKSGYLFVLDDHDLGQMARAWPHLEILELGTSHGWEGLSQITLQGLTPLLRHCPLLRTLGLSLNATTVGPRRARPGKGICNTHLKELTLGDSRISKPAYVAAFLSAVLPCVTSIKAWDDGVIYNSKYKRRWVQVTNLLGAFANAREQERRGLELGDYGEGEMDGGNLGSDSEPYASESSASSGSLSG</sequence>
<dbReference type="EMBL" id="MU266336">
    <property type="protein sequence ID" value="KAH7929960.1"/>
    <property type="molecule type" value="Genomic_DNA"/>
</dbReference>
<comment type="caution">
    <text evidence="1">The sequence shown here is derived from an EMBL/GenBank/DDBJ whole genome shotgun (WGS) entry which is preliminary data.</text>
</comment>
<dbReference type="Proteomes" id="UP000790709">
    <property type="component" value="Unassembled WGS sequence"/>
</dbReference>
<organism evidence="1 2">
    <name type="scientific">Leucogyrophana mollusca</name>
    <dbReference type="NCBI Taxonomy" id="85980"/>
    <lineage>
        <taxon>Eukaryota</taxon>
        <taxon>Fungi</taxon>
        <taxon>Dikarya</taxon>
        <taxon>Basidiomycota</taxon>
        <taxon>Agaricomycotina</taxon>
        <taxon>Agaricomycetes</taxon>
        <taxon>Agaricomycetidae</taxon>
        <taxon>Boletales</taxon>
        <taxon>Boletales incertae sedis</taxon>
        <taxon>Leucogyrophana</taxon>
    </lineage>
</organism>
<evidence type="ECO:0000313" key="1">
    <source>
        <dbReference type="EMBL" id="KAH7929960.1"/>
    </source>
</evidence>
<proteinExistence type="predicted"/>